<feature type="region of interest" description="Disordered" evidence="1">
    <location>
        <begin position="719"/>
        <end position="740"/>
    </location>
</feature>
<evidence type="ECO:0000313" key="2">
    <source>
        <dbReference type="EMBL" id="KPI86138.1"/>
    </source>
</evidence>
<feature type="compositionally biased region" description="Pro residues" evidence="1">
    <location>
        <begin position="1087"/>
        <end position="1098"/>
    </location>
</feature>
<feature type="compositionally biased region" description="Low complexity" evidence="1">
    <location>
        <begin position="1066"/>
        <end position="1085"/>
    </location>
</feature>
<dbReference type="EMBL" id="LJSK01000146">
    <property type="protein sequence ID" value="KPI86138.1"/>
    <property type="molecule type" value="Genomic_DNA"/>
</dbReference>
<accession>A0A0N1HW19</accession>
<dbReference type="VEuPathDB" id="TriTrypDB:Lsey_0146_0050"/>
<comment type="caution">
    <text evidence="2">The sequence shown here is derived from an EMBL/GenBank/DDBJ whole genome shotgun (WGS) entry which is preliminary data.</text>
</comment>
<feature type="compositionally biased region" description="Basic and acidic residues" evidence="1">
    <location>
        <begin position="420"/>
        <end position="431"/>
    </location>
</feature>
<feature type="compositionally biased region" description="Low complexity" evidence="1">
    <location>
        <begin position="885"/>
        <end position="908"/>
    </location>
</feature>
<organism evidence="2 3">
    <name type="scientific">Leptomonas seymouri</name>
    <dbReference type="NCBI Taxonomy" id="5684"/>
    <lineage>
        <taxon>Eukaryota</taxon>
        <taxon>Discoba</taxon>
        <taxon>Euglenozoa</taxon>
        <taxon>Kinetoplastea</taxon>
        <taxon>Metakinetoplastina</taxon>
        <taxon>Trypanosomatida</taxon>
        <taxon>Trypanosomatidae</taxon>
        <taxon>Leishmaniinae</taxon>
        <taxon>Leptomonas</taxon>
    </lineage>
</organism>
<feature type="region of interest" description="Disordered" evidence="1">
    <location>
        <begin position="935"/>
        <end position="955"/>
    </location>
</feature>
<dbReference type="Proteomes" id="UP000038009">
    <property type="component" value="Unassembled WGS sequence"/>
</dbReference>
<feature type="compositionally biased region" description="Polar residues" evidence="1">
    <location>
        <begin position="438"/>
        <end position="449"/>
    </location>
</feature>
<feature type="region of interest" description="Disordered" evidence="1">
    <location>
        <begin position="561"/>
        <end position="591"/>
    </location>
</feature>
<feature type="compositionally biased region" description="Low complexity" evidence="1">
    <location>
        <begin position="634"/>
        <end position="651"/>
    </location>
</feature>
<reference evidence="2 3" key="1">
    <citation type="journal article" date="2015" name="PLoS Pathog.">
        <title>Leptomonas seymouri: Adaptations to the Dixenous Life Cycle Analyzed by Genome Sequencing, Transcriptome Profiling and Co-infection with Leishmania donovani.</title>
        <authorList>
            <person name="Kraeva N."/>
            <person name="Butenko A."/>
            <person name="Hlavacova J."/>
            <person name="Kostygov A."/>
            <person name="Myskova J."/>
            <person name="Grybchuk D."/>
            <person name="Lestinova T."/>
            <person name="Votypka J."/>
            <person name="Volf P."/>
            <person name="Opperdoes F."/>
            <person name="Flegontov P."/>
            <person name="Lukes J."/>
            <person name="Yurchenko V."/>
        </authorList>
    </citation>
    <scope>NUCLEOTIDE SEQUENCE [LARGE SCALE GENOMIC DNA]</scope>
    <source>
        <strain evidence="2 3">ATCC 30220</strain>
    </source>
</reference>
<feature type="compositionally biased region" description="Low complexity" evidence="1">
    <location>
        <begin position="604"/>
        <end position="615"/>
    </location>
</feature>
<dbReference type="OrthoDB" id="267989at2759"/>
<dbReference type="AlphaFoldDB" id="A0A0N1HW19"/>
<feature type="region of interest" description="Disordered" evidence="1">
    <location>
        <begin position="969"/>
        <end position="1104"/>
    </location>
</feature>
<feature type="compositionally biased region" description="Low complexity" evidence="1">
    <location>
        <begin position="165"/>
        <end position="182"/>
    </location>
</feature>
<feature type="compositionally biased region" description="Polar residues" evidence="1">
    <location>
        <begin position="1039"/>
        <end position="1060"/>
    </location>
</feature>
<feature type="compositionally biased region" description="Polar residues" evidence="1">
    <location>
        <begin position="564"/>
        <end position="576"/>
    </location>
</feature>
<feature type="region of interest" description="Disordered" evidence="1">
    <location>
        <begin position="1"/>
        <end position="67"/>
    </location>
</feature>
<evidence type="ECO:0000256" key="1">
    <source>
        <dbReference type="SAM" id="MobiDB-lite"/>
    </source>
</evidence>
<feature type="region of interest" description="Disordered" evidence="1">
    <location>
        <begin position="627"/>
        <end position="665"/>
    </location>
</feature>
<feature type="region of interest" description="Disordered" evidence="1">
    <location>
        <begin position="160"/>
        <end position="182"/>
    </location>
</feature>
<feature type="compositionally biased region" description="Low complexity" evidence="1">
    <location>
        <begin position="719"/>
        <end position="735"/>
    </location>
</feature>
<feature type="region of interest" description="Disordered" evidence="1">
    <location>
        <begin position="199"/>
        <end position="228"/>
    </location>
</feature>
<feature type="compositionally biased region" description="Polar residues" evidence="1">
    <location>
        <begin position="55"/>
        <end position="66"/>
    </location>
</feature>
<dbReference type="OMA" id="HIMQRES"/>
<feature type="region of interest" description="Disordered" evidence="1">
    <location>
        <begin position="602"/>
        <end position="621"/>
    </location>
</feature>
<feature type="region of interest" description="Disordered" evidence="1">
    <location>
        <begin position="885"/>
        <end position="920"/>
    </location>
</feature>
<feature type="compositionally biased region" description="Low complexity" evidence="1">
    <location>
        <begin position="39"/>
        <end position="54"/>
    </location>
</feature>
<sequence length="1104" mass="114396">MAERTSEPPGTASVSEPALNVEPASRRQVNARRRREPYRPSSSTSPTTPLSTATAKQQQQHESSVTHAHAFTSATAVVAGAEGTSPMNTATMTTPTHEVPPASPLTLGCDSLCKAPVVFIAQCPTSAAAPREAVHRSATVASSLSLRSGVGIHSRGNSLSATACSGASSSQAHDASQSAATADMHPFSSNRVVHEAKQEVETPFPPAHRDKGAAAHAHGTPVVASPVRPSLPESMIQQVRKTPYSPVTSKPGGSAQHRRTASSMSVCVPSPTAPALATATPTSSEARQQLYTRTVSWLNGVAEEGVASAPPTTTVDAHTACNGARQPLKHHNSFLSIASASELTLPVHTYVPSLKEILSSSALSVSPAAGHSAMLAAVAHIMQRESIRQLLSRAILRWSFVSKTWQRRHTSSTDGTVSNVHERGAHADDSGRPAGASTPRSPSVNTPTSGAEKEHTTRNTRATSRSSEATEPFVSPMRPWNPIRGAGAGTGTAAEDGKADHPDDDEGGVGMVGDDDAWAGPDGVDESTRQSVAVLAVSQQDDEGAGCAPTGMPVVLVERRSAHGPTQRTPSSGQVRRQQERRSSLHCSGSAAHESLTVAEAGLSMQQSSASSRTSGVHDPPLRAAVRRSTSPGVNHHNSSNQSTSSNFVSTPHLQAAGGSGGGEARRKSIVSQYLAGKPPGSSSSQCSLASVLQGTGPAAGDLVADAHAYALPAPMISAHSRSQSGPSSSHASGALNNSLPRQRGDGMWCATATSAASGVIVPASALSDSEERSCSSLYFTPRSRQSNGVSGIAVSYDDEPYLSTGSTSTAATAAAAAAAAAAAVDQSLSPLLAREAEDRLLLQSSESSQRTRTQRKISARMDQLLMMALNRNFNERGLHPSLRTSLRTSLSLSPVPSPRSDSNSASSRRGDGTASDAVSNNCSAHAHKAEIYASSEGGSCGSGGSRLRRRTSTAAVPWSLSRRRLQTVCGPNVSDGPMEAAGDDADSLSSFSRDGGESVVHSGLQRRRHGHPLRGDTSSDEIQPFRQSAAAYDDESADTTTEQSESTLHGFATTRQWVSPSMPEVGSAPLSSSASLGVSPVSALHSPPPPPPPPRKPPAAQRN</sequence>
<keyword evidence="3" id="KW-1185">Reference proteome</keyword>
<feature type="compositionally biased region" description="Low complexity" evidence="1">
    <location>
        <begin position="459"/>
        <end position="471"/>
    </location>
</feature>
<protein>
    <submittedName>
        <fullName evidence="2">Uncharacterized protein</fullName>
    </submittedName>
</protein>
<gene>
    <name evidence="2" type="ORF">ABL78_4793</name>
</gene>
<proteinExistence type="predicted"/>
<evidence type="ECO:0000313" key="3">
    <source>
        <dbReference type="Proteomes" id="UP000038009"/>
    </source>
</evidence>
<name>A0A0N1HW19_LEPSE</name>
<feature type="region of interest" description="Disordered" evidence="1">
    <location>
        <begin position="407"/>
        <end position="510"/>
    </location>
</feature>